<dbReference type="Proteomes" id="UP000244729">
    <property type="component" value="Chromosome"/>
</dbReference>
<keyword evidence="2" id="KW-0472">Membrane</keyword>
<evidence type="ECO:0000256" key="1">
    <source>
        <dbReference type="SAM" id="MobiDB-lite"/>
    </source>
</evidence>
<keyword evidence="2" id="KW-0812">Transmembrane</keyword>
<sequence length="201" mass="21141">MSEHNVIAVSFHDRSNAYQALSELKGAALEGRVDVLAASIVTRDEQGRLDAPEGGDTLGGAATLGGSLIGLMIGVIGGPIGMLFGWTGGLLVGGAFDIRRAGDSESALGEISRYIPLGGTAVVAEVNEYAAEVVDRLMAEQGGTVYRRPADVVLAELEAAEDAYGKAQKEADRVAREERKAERRQNAEERMAALKEKLDAA</sequence>
<dbReference type="EMBL" id="CP028913">
    <property type="protein sequence ID" value="AWB95435.1"/>
    <property type="molecule type" value="Genomic_DNA"/>
</dbReference>
<reference evidence="3 4" key="1">
    <citation type="submission" date="2018-04" db="EMBL/GenBank/DDBJ databases">
        <authorList>
            <person name="Li J."/>
        </authorList>
    </citation>
    <scope>NUCLEOTIDE SEQUENCE [LARGE SCALE GENOMIC DNA]</scope>
    <source>
        <strain evidence="4">30A</strain>
    </source>
</reference>
<evidence type="ECO:0000256" key="2">
    <source>
        <dbReference type="SAM" id="Phobius"/>
    </source>
</evidence>
<proteinExistence type="predicted"/>
<evidence type="ECO:0000313" key="3">
    <source>
        <dbReference type="EMBL" id="AWB95435.1"/>
    </source>
</evidence>
<gene>
    <name evidence="3" type="ORF">DCE93_06985</name>
</gene>
<feature type="region of interest" description="Disordered" evidence="1">
    <location>
        <begin position="168"/>
        <end position="201"/>
    </location>
</feature>
<feature type="transmembrane region" description="Helical" evidence="2">
    <location>
        <begin position="68"/>
        <end position="92"/>
    </location>
</feature>
<dbReference type="AlphaFoldDB" id="A0A2S0WVR2"/>
<evidence type="ECO:0000313" key="4">
    <source>
        <dbReference type="Proteomes" id="UP000244729"/>
    </source>
</evidence>
<organism evidence="3 4">
    <name type="scientific">Agromyces badenianii</name>
    <dbReference type="NCBI Taxonomy" id="2080742"/>
    <lineage>
        <taxon>Bacteria</taxon>
        <taxon>Bacillati</taxon>
        <taxon>Actinomycetota</taxon>
        <taxon>Actinomycetes</taxon>
        <taxon>Micrococcales</taxon>
        <taxon>Microbacteriaceae</taxon>
        <taxon>Agromyces</taxon>
    </lineage>
</organism>
<keyword evidence="4" id="KW-1185">Reference proteome</keyword>
<name>A0A2S0WVR2_9MICO</name>
<accession>A0A2S0WVR2</accession>
<protein>
    <submittedName>
        <fullName evidence="3">DUF1269 domain-containing protein</fullName>
    </submittedName>
</protein>
<dbReference type="KEGG" id="agm:DCE93_06985"/>
<keyword evidence="2" id="KW-1133">Transmembrane helix</keyword>